<proteinExistence type="predicted"/>
<evidence type="ECO:0000313" key="1">
    <source>
        <dbReference type="EMBL" id="ABD87150.1"/>
    </source>
</evidence>
<dbReference type="AlphaFoldDB" id="Q218N6"/>
<name>Q218N6_RHOPB</name>
<accession>Q218N6</accession>
<gene>
    <name evidence="1" type="ordered locus">RPC_1588</name>
</gene>
<dbReference type="HOGENOM" id="CLU_2357863_0_0_5"/>
<protein>
    <submittedName>
        <fullName evidence="1">Uncharacterized protein</fullName>
    </submittedName>
</protein>
<sequence length="96" mass="10514">MSSNLNDDEIAVIAMLLSAERLAALQALTGSTRAAIELHQETLRLGSSLLNVIALIELAIRNSVSENLSAHFGTPRWLTHPPAPFQWKPTEKPDRS</sequence>
<dbReference type="KEGG" id="rpc:RPC_1588"/>
<dbReference type="RefSeq" id="WP_011472054.1">
    <property type="nucleotide sequence ID" value="NC_007925.1"/>
</dbReference>
<organism evidence="1">
    <name type="scientific">Rhodopseudomonas palustris (strain BisB18)</name>
    <dbReference type="NCBI Taxonomy" id="316056"/>
    <lineage>
        <taxon>Bacteria</taxon>
        <taxon>Pseudomonadati</taxon>
        <taxon>Pseudomonadota</taxon>
        <taxon>Alphaproteobacteria</taxon>
        <taxon>Hyphomicrobiales</taxon>
        <taxon>Nitrobacteraceae</taxon>
        <taxon>Rhodopseudomonas</taxon>
    </lineage>
</organism>
<dbReference type="EMBL" id="CP000301">
    <property type="protein sequence ID" value="ABD87150.1"/>
    <property type="molecule type" value="Genomic_DNA"/>
</dbReference>
<dbReference type="OrthoDB" id="9813050at2"/>
<reference evidence="1" key="1">
    <citation type="submission" date="2006-03" db="EMBL/GenBank/DDBJ databases">
        <title>Complete sequence of Rhodopseudomonas palustris BisB18.</title>
        <authorList>
            <consortium name="US DOE Joint Genome Institute"/>
            <person name="Copeland A."/>
            <person name="Lucas S."/>
            <person name="Lapidus A."/>
            <person name="Barry K."/>
            <person name="Detter J.C."/>
            <person name="Glavina del Rio T."/>
            <person name="Hammon N."/>
            <person name="Israni S."/>
            <person name="Dalin E."/>
            <person name="Tice H."/>
            <person name="Pitluck S."/>
            <person name="Chain P."/>
            <person name="Malfatti S."/>
            <person name="Shin M."/>
            <person name="Vergez L."/>
            <person name="Schmutz J."/>
            <person name="Larimer F."/>
            <person name="Land M."/>
            <person name="Hauser L."/>
            <person name="Pelletier D.A."/>
            <person name="Kyrpides N."/>
            <person name="Anderson I."/>
            <person name="Oda Y."/>
            <person name="Harwood C.S."/>
            <person name="Richardson P."/>
        </authorList>
    </citation>
    <scope>NUCLEOTIDE SEQUENCE [LARGE SCALE GENOMIC DNA]</scope>
    <source>
        <strain evidence="1">BisB18</strain>
    </source>
</reference>
<dbReference type="STRING" id="316056.RPC_1588"/>